<evidence type="ECO:0008006" key="8">
    <source>
        <dbReference type="Google" id="ProtNLM"/>
    </source>
</evidence>
<keyword evidence="5" id="KW-0472">Membrane</keyword>
<feature type="transmembrane region" description="Helical" evidence="5">
    <location>
        <begin position="157"/>
        <end position="174"/>
    </location>
</feature>
<evidence type="ECO:0000256" key="3">
    <source>
        <dbReference type="ARBA" id="ARBA00022677"/>
    </source>
</evidence>
<dbReference type="SUPFAM" id="SSF53474">
    <property type="entry name" value="alpha/beta-Hydrolases"/>
    <property type="match status" value="1"/>
</dbReference>
<name>A0A7C8I3E9_9PLEO</name>
<keyword evidence="7" id="KW-1185">Reference proteome</keyword>
<dbReference type="OrthoDB" id="448051at2759"/>
<evidence type="ECO:0000256" key="5">
    <source>
        <dbReference type="SAM" id="Phobius"/>
    </source>
</evidence>
<dbReference type="Proteomes" id="UP000481861">
    <property type="component" value="Unassembled WGS sequence"/>
</dbReference>
<evidence type="ECO:0000313" key="6">
    <source>
        <dbReference type="EMBL" id="KAF2868306.1"/>
    </source>
</evidence>
<dbReference type="InterPro" id="IPR019363">
    <property type="entry name" value="LDAH"/>
</dbReference>
<comment type="similarity">
    <text evidence="2">Belongs to the AB hydrolase superfamily. LDAH family.</text>
</comment>
<dbReference type="PANTHER" id="PTHR13390">
    <property type="entry name" value="LIPASE"/>
    <property type="match status" value="1"/>
</dbReference>
<organism evidence="6 7">
    <name type="scientific">Massariosphaeria phaeospora</name>
    <dbReference type="NCBI Taxonomy" id="100035"/>
    <lineage>
        <taxon>Eukaryota</taxon>
        <taxon>Fungi</taxon>
        <taxon>Dikarya</taxon>
        <taxon>Ascomycota</taxon>
        <taxon>Pezizomycotina</taxon>
        <taxon>Dothideomycetes</taxon>
        <taxon>Pleosporomycetidae</taxon>
        <taxon>Pleosporales</taxon>
        <taxon>Pleosporales incertae sedis</taxon>
        <taxon>Massariosphaeria</taxon>
    </lineage>
</organism>
<dbReference type="AlphaFoldDB" id="A0A7C8I3E9"/>
<evidence type="ECO:0000256" key="4">
    <source>
        <dbReference type="ARBA" id="ARBA00022801"/>
    </source>
</evidence>
<dbReference type="Pfam" id="PF10230">
    <property type="entry name" value="LIDHydrolase"/>
    <property type="match status" value="1"/>
</dbReference>
<dbReference type="GO" id="GO:0019915">
    <property type="term" value="P:lipid storage"/>
    <property type="evidence" value="ECO:0007669"/>
    <property type="project" value="InterPro"/>
</dbReference>
<keyword evidence="3" id="KW-0551">Lipid droplet</keyword>
<accession>A0A7C8I3E9</accession>
<dbReference type="Gene3D" id="3.40.50.1820">
    <property type="entry name" value="alpha/beta hydrolase"/>
    <property type="match status" value="1"/>
</dbReference>
<comment type="subcellular location">
    <subcellularLocation>
        <location evidence="1">Lipid droplet</location>
    </subcellularLocation>
</comment>
<dbReference type="GO" id="GO:0016298">
    <property type="term" value="F:lipase activity"/>
    <property type="evidence" value="ECO:0007669"/>
    <property type="project" value="InterPro"/>
</dbReference>
<dbReference type="InterPro" id="IPR029058">
    <property type="entry name" value="AB_hydrolase_fold"/>
</dbReference>
<dbReference type="GO" id="GO:0005811">
    <property type="term" value="C:lipid droplet"/>
    <property type="evidence" value="ECO:0007669"/>
    <property type="project" value="UniProtKB-SubCell"/>
</dbReference>
<comment type="caution">
    <text evidence="6">The sequence shown here is derived from an EMBL/GenBank/DDBJ whole genome shotgun (WGS) entry which is preliminary data.</text>
</comment>
<reference evidence="6 7" key="1">
    <citation type="submission" date="2020-01" db="EMBL/GenBank/DDBJ databases">
        <authorList>
            <consortium name="DOE Joint Genome Institute"/>
            <person name="Haridas S."/>
            <person name="Albert R."/>
            <person name="Binder M."/>
            <person name="Bloem J."/>
            <person name="Labutti K."/>
            <person name="Salamov A."/>
            <person name="Andreopoulos B."/>
            <person name="Baker S.E."/>
            <person name="Barry K."/>
            <person name="Bills G."/>
            <person name="Bluhm B.H."/>
            <person name="Cannon C."/>
            <person name="Castanera R."/>
            <person name="Culley D.E."/>
            <person name="Daum C."/>
            <person name="Ezra D."/>
            <person name="Gonzalez J.B."/>
            <person name="Henrissat B."/>
            <person name="Kuo A."/>
            <person name="Liang C."/>
            <person name="Lipzen A."/>
            <person name="Lutzoni F."/>
            <person name="Magnuson J."/>
            <person name="Mondo S."/>
            <person name="Nolan M."/>
            <person name="Ohm R."/>
            <person name="Pangilinan J."/>
            <person name="Park H.-J.H."/>
            <person name="Ramirez L."/>
            <person name="Alfaro M."/>
            <person name="Sun H."/>
            <person name="Tritt A."/>
            <person name="Yoshinaga Y."/>
            <person name="Zwiers L.-H.L."/>
            <person name="Turgeon B.G."/>
            <person name="Goodwin S.B."/>
            <person name="Spatafora J.W."/>
            <person name="Crous P.W."/>
            <person name="Grigoriev I.V."/>
        </authorList>
    </citation>
    <scope>NUCLEOTIDE SEQUENCE [LARGE SCALE GENOMIC DNA]</scope>
    <source>
        <strain evidence="6 7">CBS 611.86</strain>
    </source>
</reference>
<feature type="transmembrane region" description="Helical" evidence="5">
    <location>
        <begin position="194"/>
        <end position="218"/>
    </location>
</feature>
<keyword evidence="5" id="KW-0812">Transmembrane</keyword>
<proteinExistence type="inferred from homology"/>
<dbReference type="PANTHER" id="PTHR13390:SF0">
    <property type="entry name" value="LIPID DROPLET-ASSOCIATED HYDROLASE"/>
    <property type="match status" value="1"/>
</dbReference>
<dbReference type="EMBL" id="JAADJZ010000019">
    <property type="protein sequence ID" value="KAF2868306.1"/>
    <property type="molecule type" value="Genomic_DNA"/>
</dbReference>
<evidence type="ECO:0000313" key="7">
    <source>
        <dbReference type="Proteomes" id="UP000481861"/>
    </source>
</evidence>
<evidence type="ECO:0000256" key="1">
    <source>
        <dbReference type="ARBA" id="ARBA00004502"/>
    </source>
</evidence>
<keyword evidence="4" id="KW-0378">Hydrolase</keyword>
<gene>
    <name evidence="6" type="ORF">BDV95DRAFT_500445</name>
</gene>
<evidence type="ECO:0000256" key="2">
    <source>
        <dbReference type="ARBA" id="ARBA00008300"/>
    </source>
</evidence>
<protein>
    <recommendedName>
        <fullName evidence="8">Alpha/Beta hydrolase protein</fullName>
    </recommendedName>
</protein>
<sequence length="354" mass="39865">MSPISSTIDIHAPRSSSQRPTTRKYVIYFITGNPGLIEYYRTFLAHLYGLTSQFASSISETVEFHVHGRSLSGFEVDDGAGRVNNSGKLSNTTPPYGLQEQIDQTEQAIVELVSTLRGNETEKDLRVVLMGHSLGSWMVLEVIQRLRERASSRPDNAIRVVGGVCLFATVANLAQSSNGRKYSWLLDLPSFARLASLFVKSIFFFLPTSILAMLIRLFMSFPADAARVTAAFLKSRHGVRQALHMAGDEMRMITSDRWDAEIWGAAHPSAHLHPRPKLRFLFGGEDHWVANETRDDLIKARGMNDTANEAWKPIMEVDEEHGWPHGFCIRHSVPVAERVSTYIEDIVRHDMQRE</sequence>
<keyword evidence="5" id="KW-1133">Transmembrane helix</keyword>